<evidence type="ECO:0000256" key="1">
    <source>
        <dbReference type="SAM" id="Phobius"/>
    </source>
</evidence>
<protein>
    <submittedName>
        <fullName evidence="2">Uncharacterized protein</fullName>
    </submittedName>
</protein>
<keyword evidence="1" id="KW-0472">Membrane</keyword>
<proteinExistence type="predicted"/>
<dbReference type="GO" id="GO:0005886">
    <property type="term" value="C:plasma membrane"/>
    <property type="evidence" value="ECO:0007669"/>
    <property type="project" value="InterPro"/>
</dbReference>
<dbReference type="PANTHER" id="PTHR23302:SF24">
    <property type="entry name" value="TMC DOMAIN-CONTAINING PROTEIN"/>
    <property type="match status" value="1"/>
</dbReference>
<gene>
    <name evidence="2" type="ORF">RFI_27884</name>
</gene>
<name>X6M7R5_RETFI</name>
<comment type="caution">
    <text evidence="2">The sequence shown here is derived from an EMBL/GenBank/DDBJ whole genome shotgun (WGS) entry which is preliminary data.</text>
</comment>
<dbReference type="PANTHER" id="PTHR23302">
    <property type="entry name" value="TRANSMEMBRANE CHANNEL-RELATED"/>
    <property type="match status" value="1"/>
</dbReference>
<organism evidence="2 3">
    <name type="scientific">Reticulomyxa filosa</name>
    <dbReference type="NCBI Taxonomy" id="46433"/>
    <lineage>
        <taxon>Eukaryota</taxon>
        <taxon>Sar</taxon>
        <taxon>Rhizaria</taxon>
        <taxon>Retaria</taxon>
        <taxon>Foraminifera</taxon>
        <taxon>Monothalamids</taxon>
        <taxon>Reticulomyxidae</taxon>
        <taxon>Reticulomyxa</taxon>
    </lineage>
</organism>
<sequence>MKKKKISLQKNQGFFFFKNIGLERSKSESTFLWRGHLMHIQANFGDSIYSFFEFVRWLFVLNVMMSILFLLIVLPSMWQFDWTNTDAFTFFDILIGNECQKSWCVRTQKDKTKTKKKKKKKG</sequence>
<feature type="transmembrane region" description="Helical" evidence="1">
    <location>
        <begin position="57"/>
        <end position="78"/>
    </location>
</feature>
<dbReference type="InterPro" id="IPR038900">
    <property type="entry name" value="TMC"/>
</dbReference>
<dbReference type="Proteomes" id="UP000023152">
    <property type="component" value="Unassembled WGS sequence"/>
</dbReference>
<reference evidence="2 3" key="1">
    <citation type="journal article" date="2013" name="Curr. Biol.">
        <title>The Genome of the Foraminiferan Reticulomyxa filosa.</title>
        <authorList>
            <person name="Glockner G."/>
            <person name="Hulsmann N."/>
            <person name="Schleicher M."/>
            <person name="Noegel A.A."/>
            <person name="Eichinger L."/>
            <person name="Gallinger C."/>
            <person name="Pawlowski J."/>
            <person name="Sierra R."/>
            <person name="Euteneuer U."/>
            <person name="Pillet L."/>
            <person name="Moustafa A."/>
            <person name="Platzer M."/>
            <person name="Groth M."/>
            <person name="Szafranski K."/>
            <person name="Schliwa M."/>
        </authorList>
    </citation>
    <scope>NUCLEOTIDE SEQUENCE [LARGE SCALE GENOMIC DNA]</scope>
</reference>
<keyword evidence="1" id="KW-0812">Transmembrane</keyword>
<dbReference type="EMBL" id="ASPP01024037">
    <property type="protein sequence ID" value="ETO09492.1"/>
    <property type="molecule type" value="Genomic_DNA"/>
</dbReference>
<dbReference type="OrthoDB" id="5831905at2759"/>
<accession>X6M7R5</accession>
<evidence type="ECO:0000313" key="3">
    <source>
        <dbReference type="Proteomes" id="UP000023152"/>
    </source>
</evidence>
<dbReference type="AlphaFoldDB" id="X6M7R5"/>
<evidence type="ECO:0000313" key="2">
    <source>
        <dbReference type="EMBL" id="ETO09492.1"/>
    </source>
</evidence>
<keyword evidence="1" id="KW-1133">Transmembrane helix</keyword>
<keyword evidence="3" id="KW-1185">Reference proteome</keyword>